<evidence type="ECO:0000256" key="8">
    <source>
        <dbReference type="ARBA" id="ARBA00022692"/>
    </source>
</evidence>
<evidence type="ECO:0000313" key="16">
    <source>
        <dbReference type="EMBL" id="PUE02536.1"/>
    </source>
</evidence>
<dbReference type="Pfam" id="PF02687">
    <property type="entry name" value="FtsX"/>
    <property type="match status" value="1"/>
</dbReference>
<keyword evidence="7 12" id="KW-0132">Cell division</keyword>
<dbReference type="InterPro" id="IPR004513">
    <property type="entry name" value="FtsX"/>
</dbReference>
<dbReference type="InterPro" id="IPR047590">
    <property type="entry name" value="FtsX_proteobact-type"/>
</dbReference>
<keyword evidence="6 12" id="KW-0997">Cell inner membrane</keyword>
<dbReference type="AlphaFoldDB" id="A0A657PTC7"/>
<evidence type="ECO:0000259" key="15">
    <source>
        <dbReference type="Pfam" id="PF18075"/>
    </source>
</evidence>
<comment type="caution">
    <text evidence="16">The sequence shown here is derived from an EMBL/GenBank/DDBJ whole genome shotgun (WGS) entry which is preliminary data.</text>
</comment>
<feature type="transmembrane region" description="Helical" evidence="13">
    <location>
        <begin position="242"/>
        <end position="263"/>
    </location>
</feature>
<dbReference type="InterPro" id="IPR040690">
    <property type="entry name" value="FtsX_ECD"/>
</dbReference>
<comment type="subcellular location">
    <subcellularLocation>
        <location evidence="1">Cell inner membrane</location>
        <topology evidence="1">Multi-pass membrane protein</topology>
    </subcellularLocation>
</comment>
<evidence type="ECO:0000256" key="10">
    <source>
        <dbReference type="ARBA" id="ARBA00023136"/>
    </source>
</evidence>
<feature type="transmembrane region" description="Helical" evidence="13">
    <location>
        <begin position="283"/>
        <end position="307"/>
    </location>
</feature>
<evidence type="ECO:0000256" key="13">
    <source>
        <dbReference type="SAM" id="Phobius"/>
    </source>
</evidence>
<feature type="transmembrane region" description="Helical" evidence="13">
    <location>
        <begin position="185"/>
        <end position="206"/>
    </location>
</feature>
<dbReference type="Gene3D" id="3.30.70.3040">
    <property type="match status" value="1"/>
</dbReference>
<accession>A0A657PTC7</accession>
<dbReference type="Proteomes" id="UP000250928">
    <property type="component" value="Unassembled WGS sequence"/>
</dbReference>
<comment type="similarity">
    <text evidence="2 12">Belongs to the ABC-4 integral membrane protein family. FtsX subfamily.</text>
</comment>
<feature type="domain" description="ABC3 transporter permease C-terminal" evidence="14">
    <location>
        <begin position="192"/>
        <end position="309"/>
    </location>
</feature>
<evidence type="ECO:0000256" key="5">
    <source>
        <dbReference type="ARBA" id="ARBA00022475"/>
    </source>
</evidence>
<dbReference type="GO" id="GO:0032153">
    <property type="term" value="C:cell division site"/>
    <property type="evidence" value="ECO:0007669"/>
    <property type="project" value="TreeGrafter"/>
</dbReference>
<keyword evidence="10 12" id="KW-0472">Membrane</keyword>
<evidence type="ECO:0000256" key="1">
    <source>
        <dbReference type="ARBA" id="ARBA00004429"/>
    </source>
</evidence>
<feature type="transmembrane region" description="Helical" evidence="13">
    <location>
        <begin position="40"/>
        <end position="60"/>
    </location>
</feature>
<comment type="subunit">
    <text evidence="3">Forms a membrane-associated complex with FtsE.</text>
</comment>
<sequence length="317" mass="34166">MSRAGRHRGGAIRLDTWLLRHLQVALASLGHLTRAPFSTLMTAAVIGIALALPTGLSLLLGNLQQLSGHWDGAASISLFLTEKSTLEKADRLAGRLRARDDIARVRLIDRDQALDEFRTLSGFSGAIDALDNNPLPNLLVVEPTPLHSTPEAASALLDELQALDDVEFAQIDLQWVRRFHGITEIAQRTVLILGGLLGLAVLLVVGNTIRLEIENRRAEIEITKLIGGTNAFIRRPFLYSGLWYGLLGGLIAWLLVSLSLFLLESPVSQLAGLYESQFGLSGMGPGAFLLLLAGSALLGLLGSWIAVGRHLSAIEPT</sequence>
<evidence type="ECO:0000256" key="2">
    <source>
        <dbReference type="ARBA" id="ARBA00007379"/>
    </source>
</evidence>
<name>A0A657PTC7_9GAMM</name>
<dbReference type="Pfam" id="PF18075">
    <property type="entry name" value="FtsX_ECD"/>
    <property type="match status" value="1"/>
</dbReference>
<protein>
    <recommendedName>
        <fullName evidence="4 12">Cell division protein FtsX</fullName>
    </recommendedName>
</protein>
<keyword evidence="5 12" id="KW-1003">Cell membrane</keyword>
<evidence type="ECO:0000256" key="6">
    <source>
        <dbReference type="ARBA" id="ARBA00022519"/>
    </source>
</evidence>
<organism evidence="16 17">
    <name type="scientific">Candidatus Sedimenticola endophacoides</name>
    <dbReference type="NCBI Taxonomy" id="2548426"/>
    <lineage>
        <taxon>Bacteria</taxon>
        <taxon>Pseudomonadati</taxon>
        <taxon>Pseudomonadota</taxon>
        <taxon>Gammaproteobacteria</taxon>
        <taxon>Chromatiales</taxon>
        <taxon>Sedimenticolaceae</taxon>
        <taxon>Sedimenticola</taxon>
    </lineage>
</organism>
<keyword evidence="11 12" id="KW-0131">Cell cycle</keyword>
<evidence type="ECO:0000259" key="14">
    <source>
        <dbReference type="Pfam" id="PF02687"/>
    </source>
</evidence>
<evidence type="ECO:0000256" key="11">
    <source>
        <dbReference type="ARBA" id="ARBA00023306"/>
    </source>
</evidence>
<dbReference type="GO" id="GO:0005886">
    <property type="term" value="C:plasma membrane"/>
    <property type="evidence" value="ECO:0007669"/>
    <property type="project" value="UniProtKB-SubCell"/>
</dbReference>
<dbReference type="EMBL" id="PQCO01000178">
    <property type="protein sequence ID" value="PUE02536.1"/>
    <property type="molecule type" value="Genomic_DNA"/>
</dbReference>
<reference evidence="16 17" key="1">
    <citation type="submission" date="2018-01" db="EMBL/GenBank/DDBJ databases">
        <title>Novel co-symbiosis in the lucinid bivalve Phacoides pectinatus.</title>
        <authorList>
            <person name="Lim S.J."/>
            <person name="Davis B.G."/>
            <person name="Gill D.E."/>
            <person name="Engel A.S."/>
            <person name="Anderson L.C."/>
            <person name="Campbell B.J."/>
        </authorList>
    </citation>
    <scope>NUCLEOTIDE SEQUENCE [LARGE SCALE GENOMIC DNA]</scope>
    <source>
        <strain evidence="16">N3_P5</strain>
    </source>
</reference>
<evidence type="ECO:0000256" key="12">
    <source>
        <dbReference type="PIRNR" id="PIRNR003097"/>
    </source>
</evidence>
<dbReference type="PIRSF" id="PIRSF003097">
    <property type="entry name" value="FtsX"/>
    <property type="match status" value="1"/>
</dbReference>
<proteinExistence type="inferred from homology"/>
<keyword evidence="9 13" id="KW-1133">Transmembrane helix</keyword>
<evidence type="ECO:0000256" key="7">
    <source>
        <dbReference type="ARBA" id="ARBA00022618"/>
    </source>
</evidence>
<dbReference type="PANTHER" id="PTHR47755">
    <property type="entry name" value="CELL DIVISION PROTEIN FTSX"/>
    <property type="match status" value="1"/>
</dbReference>
<dbReference type="PANTHER" id="PTHR47755:SF1">
    <property type="entry name" value="CELL DIVISION PROTEIN FTSX"/>
    <property type="match status" value="1"/>
</dbReference>
<evidence type="ECO:0000256" key="3">
    <source>
        <dbReference type="ARBA" id="ARBA00011160"/>
    </source>
</evidence>
<comment type="function">
    <text evidence="12">Part of the ABC transporter FtsEX involved in cellular division.</text>
</comment>
<gene>
    <name evidence="16" type="ORF">C3L24_05890</name>
</gene>
<feature type="domain" description="FtsX extracellular" evidence="15">
    <location>
        <begin position="75"/>
        <end position="165"/>
    </location>
</feature>
<evidence type="ECO:0000256" key="4">
    <source>
        <dbReference type="ARBA" id="ARBA00021907"/>
    </source>
</evidence>
<evidence type="ECO:0000256" key="9">
    <source>
        <dbReference type="ARBA" id="ARBA00022989"/>
    </source>
</evidence>
<keyword evidence="8 13" id="KW-0812">Transmembrane</keyword>
<dbReference type="NCBIfam" id="TIGR00439">
    <property type="entry name" value="FtsX_Gneg"/>
    <property type="match status" value="1"/>
</dbReference>
<dbReference type="GO" id="GO:0051301">
    <property type="term" value="P:cell division"/>
    <property type="evidence" value="ECO:0007669"/>
    <property type="project" value="UniProtKB-KW"/>
</dbReference>
<evidence type="ECO:0000313" key="17">
    <source>
        <dbReference type="Proteomes" id="UP000250928"/>
    </source>
</evidence>
<dbReference type="InterPro" id="IPR003838">
    <property type="entry name" value="ABC3_permease_C"/>
</dbReference>